<evidence type="ECO:0000256" key="3">
    <source>
        <dbReference type="ARBA" id="ARBA00023295"/>
    </source>
</evidence>
<accession>A0A5B9Q4K8</accession>
<reference evidence="7 8" key="1">
    <citation type="submission" date="2019-08" db="EMBL/GenBank/DDBJ databases">
        <title>Deep-cultivation of Planctomycetes and their phenomic and genomic characterization uncovers novel biology.</title>
        <authorList>
            <person name="Wiegand S."/>
            <person name="Jogler M."/>
            <person name="Boedeker C."/>
            <person name="Pinto D."/>
            <person name="Vollmers J."/>
            <person name="Rivas-Marin E."/>
            <person name="Kohn T."/>
            <person name="Peeters S.H."/>
            <person name="Heuer A."/>
            <person name="Rast P."/>
            <person name="Oberbeckmann S."/>
            <person name="Bunk B."/>
            <person name="Jeske O."/>
            <person name="Meyerdierks A."/>
            <person name="Storesund J.E."/>
            <person name="Kallscheuer N."/>
            <person name="Luecker S."/>
            <person name="Lage O.M."/>
            <person name="Pohl T."/>
            <person name="Merkel B.J."/>
            <person name="Hornburger P."/>
            <person name="Mueller R.-W."/>
            <person name="Bruemmer F."/>
            <person name="Labrenz M."/>
            <person name="Spormann A.M."/>
            <person name="Op den Camp H."/>
            <person name="Overmann J."/>
            <person name="Amann R."/>
            <person name="Jetten M.S.M."/>
            <person name="Mascher T."/>
            <person name="Medema M.H."/>
            <person name="Devos D.P."/>
            <person name="Kaster A.-K."/>
            <person name="Ovreas L."/>
            <person name="Rohde M."/>
            <person name="Galperin M.Y."/>
            <person name="Jogler C."/>
        </authorList>
    </citation>
    <scope>NUCLEOTIDE SEQUENCE [LARGE SCALE GENOMIC DNA]</scope>
    <source>
        <strain evidence="7 8">Pr1d</strain>
    </source>
</reference>
<feature type="signal peptide" evidence="5">
    <location>
        <begin position="1"/>
        <end position="37"/>
    </location>
</feature>
<dbReference type="SUPFAM" id="SSF51445">
    <property type="entry name" value="(Trans)glycosidases"/>
    <property type="match status" value="1"/>
</dbReference>
<dbReference type="Gene3D" id="3.20.20.80">
    <property type="entry name" value="Glycosidases"/>
    <property type="match status" value="1"/>
</dbReference>
<keyword evidence="2 4" id="KW-0378">Hydrolase</keyword>
<dbReference type="RefSeq" id="WP_210417895.1">
    <property type="nucleotide sequence ID" value="NZ_CP042913.1"/>
</dbReference>
<evidence type="ECO:0000313" key="7">
    <source>
        <dbReference type="EMBL" id="QEG33907.1"/>
    </source>
</evidence>
<evidence type="ECO:0000256" key="1">
    <source>
        <dbReference type="ARBA" id="ARBA00007754"/>
    </source>
</evidence>
<evidence type="ECO:0000313" key="8">
    <source>
        <dbReference type="Proteomes" id="UP000323917"/>
    </source>
</evidence>
<name>A0A5B9Q4K8_9BACT</name>
<dbReference type="PANTHER" id="PTHR40079">
    <property type="entry name" value="MANNAN ENDO-1,4-BETA-MANNOSIDASE E-RELATED"/>
    <property type="match status" value="1"/>
</dbReference>
<dbReference type="InterPro" id="IPR018247">
    <property type="entry name" value="EF_Hand_1_Ca_BS"/>
</dbReference>
<dbReference type="InterPro" id="IPR000805">
    <property type="entry name" value="Glyco_hydro_26"/>
</dbReference>
<keyword evidence="3 4" id="KW-0326">Glycosidase</keyword>
<organism evidence="7 8">
    <name type="scientific">Bythopirellula goksoeyrii</name>
    <dbReference type="NCBI Taxonomy" id="1400387"/>
    <lineage>
        <taxon>Bacteria</taxon>
        <taxon>Pseudomonadati</taxon>
        <taxon>Planctomycetota</taxon>
        <taxon>Planctomycetia</taxon>
        <taxon>Pirellulales</taxon>
        <taxon>Lacipirellulaceae</taxon>
        <taxon>Bythopirellula</taxon>
    </lineage>
</organism>
<dbReference type="PRINTS" id="PR00739">
    <property type="entry name" value="GLHYDRLASE26"/>
</dbReference>
<dbReference type="EMBL" id="CP042913">
    <property type="protein sequence ID" value="QEG33907.1"/>
    <property type="molecule type" value="Genomic_DNA"/>
</dbReference>
<dbReference type="AlphaFoldDB" id="A0A5B9Q4K8"/>
<dbReference type="EC" id="3.2.1.78" evidence="7"/>
<dbReference type="InterPro" id="IPR017853">
    <property type="entry name" value="GH"/>
</dbReference>
<feature type="active site" description="Nucleophile" evidence="4">
    <location>
        <position position="319"/>
    </location>
</feature>
<keyword evidence="5" id="KW-0732">Signal</keyword>
<dbReference type="PANTHER" id="PTHR40079:SF4">
    <property type="entry name" value="GH26 DOMAIN-CONTAINING PROTEIN-RELATED"/>
    <property type="match status" value="1"/>
</dbReference>
<evidence type="ECO:0000256" key="5">
    <source>
        <dbReference type="SAM" id="SignalP"/>
    </source>
</evidence>
<proteinExistence type="inferred from homology"/>
<dbReference type="KEGG" id="bgok:Pr1d_11770"/>
<evidence type="ECO:0000259" key="6">
    <source>
        <dbReference type="PROSITE" id="PS51764"/>
    </source>
</evidence>
<dbReference type="GO" id="GO:0006080">
    <property type="term" value="P:substituted mannan metabolic process"/>
    <property type="evidence" value="ECO:0007669"/>
    <property type="project" value="InterPro"/>
</dbReference>
<keyword evidence="8" id="KW-1185">Reference proteome</keyword>
<dbReference type="Proteomes" id="UP000323917">
    <property type="component" value="Chromosome"/>
</dbReference>
<sequence precursor="true">MPRFSINRQFMVPRILQTTSLAFALAFIAVKTTTTHAQVSNVLSSSHSAGITPSPQAQNVYDLLTQLENNSRNGIKQTIMGQHVQAHKETYVGQYYDRVGQITNGKLPGFLELDIGSGNYSSSYSAPYLYQGMTLATNAWESGDSIIGYSFHMSVPGSPRKAFEYVFPKPEHDDAWFARTIDKTGNTPEYQLLMQDLSFAADRLETFKNNDIPIVFRPYHEMNKLVHPFWWGNRDPDDFKALWNLTHEYLVEERGLDNLLFSWSTYGWDGTYGGSPWEYYPGDDKVDIVGVDIYEGNPYFPSEFYNDMEYLDKPRIVSETNKMPARWGDSVFPQSVSEIDARPYAIWTIWGSLLELNLDESTPNQWNVSSNNKAIRDTYNYFSNQDGIWRVLSGGPNGSYDFSYLADPPATNPDFNADGLVDGSDFLEWQRGYGTLYDNTHLEAWQSAYAGGTTLLTASSIEIPEPLSEIMILLGMTIALAHSGRINRETYCST</sequence>
<evidence type="ECO:0000256" key="4">
    <source>
        <dbReference type="PROSITE-ProRule" id="PRU01100"/>
    </source>
</evidence>
<dbReference type="InterPro" id="IPR022790">
    <property type="entry name" value="GH26_dom"/>
</dbReference>
<dbReference type="PROSITE" id="PS51764">
    <property type="entry name" value="GH26"/>
    <property type="match status" value="1"/>
</dbReference>
<dbReference type="Pfam" id="PF02156">
    <property type="entry name" value="Glyco_hydro_26"/>
    <property type="match status" value="1"/>
</dbReference>
<dbReference type="GO" id="GO:0016985">
    <property type="term" value="F:mannan endo-1,4-beta-mannosidase activity"/>
    <property type="evidence" value="ECO:0007669"/>
    <property type="project" value="UniProtKB-EC"/>
</dbReference>
<evidence type="ECO:0000256" key="2">
    <source>
        <dbReference type="ARBA" id="ARBA00022801"/>
    </source>
</evidence>
<feature type="chain" id="PRO_5022769893" evidence="5">
    <location>
        <begin position="38"/>
        <end position="494"/>
    </location>
</feature>
<gene>
    <name evidence="7" type="primary">manA_1</name>
    <name evidence="7" type="ORF">Pr1d_11770</name>
</gene>
<comment type="similarity">
    <text evidence="1 4">Belongs to the glycosyl hydrolase 26 family.</text>
</comment>
<dbReference type="PROSITE" id="PS00018">
    <property type="entry name" value="EF_HAND_1"/>
    <property type="match status" value="1"/>
</dbReference>
<feature type="active site" description="Proton donor" evidence="4">
    <location>
        <position position="221"/>
    </location>
</feature>
<feature type="domain" description="GH26" evidence="6">
    <location>
        <begin position="55"/>
        <end position="384"/>
    </location>
</feature>
<protein>
    <submittedName>
        <fullName evidence="7">Mannan endo-1,4-beta-mannosidase</fullName>
        <ecNumber evidence="7">3.2.1.78</ecNumber>
    </submittedName>
</protein>